<accession>A0A069PSH2</accession>
<keyword evidence="2" id="KW-0472">Membrane</keyword>
<feature type="region of interest" description="Disordered" evidence="1">
    <location>
        <begin position="189"/>
        <end position="250"/>
    </location>
</feature>
<comment type="caution">
    <text evidence="3">The sequence shown here is derived from an EMBL/GenBank/DDBJ whole genome shotgun (WGS) entry which is preliminary data.</text>
</comment>
<feature type="compositionally biased region" description="Low complexity" evidence="1">
    <location>
        <begin position="189"/>
        <end position="216"/>
    </location>
</feature>
<keyword evidence="2" id="KW-1133">Transmembrane helix</keyword>
<dbReference type="EMBL" id="JFHC01000006">
    <property type="protein sequence ID" value="KDR43658.1"/>
    <property type="molecule type" value="Genomic_DNA"/>
</dbReference>
<dbReference type="Proteomes" id="UP000027466">
    <property type="component" value="Unassembled WGS sequence"/>
</dbReference>
<feature type="transmembrane region" description="Helical" evidence="2">
    <location>
        <begin position="37"/>
        <end position="57"/>
    </location>
</feature>
<reference evidence="3 4" key="1">
    <citation type="submission" date="2014-03" db="EMBL/GenBank/DDBJ databases">
        <title>Draft Genome Sequences of Four Burkholderia Strains.</title>
        <authorList>
            <person name="Liu X.Y."/>
            <person name="Li C.X."/>
            <person name="Xu J.H."/>
        </authorList>
    </citation>
    <scope>NUCLEOTIDE SEQUENCE [LARGE SCALE GENOMIC DNA]</scope>
    <source>
        <strain evidence="3 4">DSM 50014</strain>
    </source>
</reference>
<organism evidence="3 4">
    <name type="scientific">Caballeronia glathei</name>
    <dbReference type="NCBI Taxonomy" id="60547"/>
    <lineage>
        <taxon>Bacteria</taxon>
        <taxon>Pseudomonadati</taxon>
        <taxon>Pseudomonadota</taxon>
        <taxon>Betaproteobacteria</taxon>
        <taxon>Burkholderiales</taxon>
        <taxon>Burkholderiaceae</taxon>
        <taxon>Caballeronia</taxon>
    </lineage>
</organism>
<dbReference type="AlphaFoldDB" id="A0A069PSH2"/>
<feature type="compositionally biased region" description="Polar residues" evidence="1">
    <location>
        <begin position="217"/>
        <end position="234"/>
    </location>
</feature>
<protein>
    <submittedName>
        <fullName evidence="3">Uncharacterized protein</fullName>
    </submittedName>
</protein>
<evidence type="ECO:0000256" key="2">
    <source>
        <dbReference type="SAM" id="Phobius"/>
    </source>
</evidence>
<evidence type="ECO:0000313" key="4">
    <source>
        <dbReference type="Proteomes" id="UP000027466"/>
    </source>
</evidence>
<proteinExistence type="predicted"/>
<keyword evidence="4" id="KW-1185">Reference proteome</keyword>
<evidence type="ECO:0000256" key="1">
    <source>
        <dbReference type="SAM" id="MobiDB-lite"/>
    </source>
</evidence>
<sequence>MFRHAELPTSGAASPDADIDLVHDDLPPHAPRRFGRLALWIASASALGIGVAGTVGYKVWFNQDQRAYVEAMAIARQELGITQATLAAQTLSTGIVEPTQAYMPGEAPSALGATGAAPYAAAEPAPAPGLAALPAQTAAQTAAQIPDPLAPVSTATAAILAAAEAAPSAPSAAPATPVAPSAAAVAVATARPAPTAPPARTTQAARRSARMASASPNPQQASTRASRQNPAVSQNRRHPATHAKPDESLFARMGSFFHRVSYRQNGNSSQRDEYSRP</sequence>
<dbReference type="RefSeq" id="WP_035930878.1">
    <property type="nucleotide sequence ID" value="NZ_CADFFX010000001.1"/>
</dbReference>
<name>A0A069PSH2_9BURK</name>
<evidence type="ECO:0000313" key="3">
    <source>
        <dbReference type="EMBL" id="KDR43658.1"/>
    </source>
</evidence>
<keyword evidence="2" id="KW-0812">Transmembrane</keyword>
<gene>
    <name evidence="3" type="ORF">BG61_32700</name>
</gene>